<accession>A0ABS2KL12</accession>
<feature type="transmembrane region" description="Helical" evidence="1">
    <location>
        <begin position="168"/>
        <end position="189"/>
    </location>
</feature>
<comment type="caution">
    <text evidence="2">The sequence shown here is derived from an EMBL/GenBank/DDBJ whole genome shotgun (WGS) entry which is preliminary data.</text>
</comment>
<evidence type="ECO:0000313" key="2">
    <source>
        <dbReference type="EMBL" id="MBM7131857.1"/>
    </source>
</evidence>
<dbReference type="RefSeq" id="WP_204633404.1">
    <property type="nucleotide sequence ID" value="NZ_BSOC01000001.1"/>
</dbReference>
<feature type="transmembrane region" description="Helical" evidence="1">
    <location>
        <begin position="68"/>
        <end position="92"/>
    </location>
</feature>
<feature type="transmembrane region" description="Helical" evidence="1">
    <location>
        <begin position="113"/>
        <end position="137"/>
    </location>
</feature>
<gene>
    <name evidence="2" type="ORF">ISS99_20215</name>
</gene>
<feature type="transmembrane region" description="Helical" evidence="1">
    <location>
        <begin position="29"/>
        <end position="48"/>
    </location>
</feature>
<name>A0ABS2KL12_9GAMM</name>
<keyword evidence="1" id="KW-1133">Transmembrane helix</keyword>
<reference evidence="2" key="1">
    <citation type="submission" date="2020-10" db="EMBL/GenBank/DDBJ databases">
        <title>Phylogeny of dyella-like bacteria.</title>
        <authorList>
            <person name="Fu J."/>
        </authorList>
    </citation>
    <scope>NUCLEOTIDE SEQUENCE</scope>
    <source>
        <strain evidence="2">DHON07</strain>
    </source>
</reference>
<keyword evidence="1" id="KW-0812">Transmembrane</keyword>
<organism evidence="2 3">
    <name type="scientific">Dyella mobilis</name>
    <dbReference type="NCBI Taxonomy" id="1849582"/>
    <lineage>
        <taxon>Bacteria</taxon>
        <taxon>Pseudomonadati</taxon>
        <taxon>Pseudomonadota</taxon>
        <taxon>Gammaproteobacteria</taxon>
        <taxon>Lysobacterales</taxon>
        <taxon>Rhodanobacteraceae</taxon>
        <taxon>Dyella</taxon>
    </lineage>
</organism>
<evidence type="ECO:0000256" key="1">
    <source>
        <dbReference type="SAM" id="Phobius"/>
    </source>
</evidence>
<dbReference type="Proteomes" id="UP001430193">
    <property type="component" value="Unassembled WGS sequence"/>
</dbReference>
<evidence type="ECO:0000313" key="3">
    <source>
        <dbReference type="Proteomes" id="UP001430193"/>
    </source>
</evidence>
<feature type="transmembrane region" description="Helical" evidence="1">
    <location>
        <begin position="218"/>
        <end position="246"/>
    </location>
</feature>
<evidence type="ECO:0008006" key="4">
    <source>
        <dbReference type="Google" id="ProtNLM"/>
    </source>
</evidence>
<protein>
    <recommendedName>
        <fullName evidence="4">Membrane domain of glycerophosphoryl diester phosphodiesterase</fullName>
    </recommendedName>
</protein>
<sequence length="300" mass="31984">MATRSRGPSAGFGWLNRGFSAAFSHPKPLFGAAALVTLVAMLPTLITAPMQFHSLFAGTALQPNAFGWIMWLSMLVGLLVLPLYAGYLQIIDTTVRGQAIRVSNVFRPYRDGLALRVIGFGIAMLVVYSAILALILFTVGSSVAEWYVQALSAKLNHQPPPTTLPSGFGITFLLCLLCGTLMMGVYSIGLGQVALQNRSVVGAIADGATGALKNILPLFMLLLGLILAGIVVGIGFAVAFLLIALIGKLISLWLMPVLIFALYVAVILVVFTIMYGVMYQLWRDVCGDDRVTGTTESVAA</sequence>
<dbReference type="EMBL" id="JADIKF010000040">
    <property type="protein sequence ID" value="MBM7131857.1"/>
    <property type="molecule type" value="Genomic_DNA"/>
</dbReference>
<keyword evidence="1" id="KW-0472">Membrane</keyword>
<feature type="transmembrane region" description="Helical" evidence="1">
    <location>
        <begin position="252"/>
        <end position="275"/>
    </location>
</feature>
<proteinExistence type="predicted"/>
<keyword evidence="3" id="KW-1185">Reference proteome</keyword>